<dbReference type="STRING" id="656024.FsymDg_2257"/>
<feature type="region of interest" description="Disordered" evidence="15">
    <location>
        <begin position="401"/>
        <end position="460"/>
    </location>
</feature>
<evidence type="ECO:0000256" key="13">
    <source>
        <dbReference type="ARBA" id="ARBA00023157"/>
    </source>
</evidence>
<keyword evidence="9 16" id="KW-1133">Transmembrane helix</keyword>
<dbReference type="HOGENOM" id="CLU_552924_0_0_11"/>
<keyword evidence="5 16" id="KW-0812">Transmembrane</keyword>
<evidence type="ECO:0000259" key="19">
    <source>
        <dbReference type="Pfam" id="PF07732"/>
    </source>
</evidence>
<dbReference type="PROSITE" id="PS00079">
    <property type="entry name" value="MULTICOPPER_OXIDASE1"/>
    <property type="match status" value="1"/>
</dbReference>
<keyword evidence="13" id="KW-1015">Disulfide bond</keyword>
<comment type="cofactor">
    <cofactor evidence="1">
        <name>Cu cation</name>
        <dbReference type="ChEBI" id="CHEBI:23378"/>
    </cofactor>
</comment>
<keyword evidence="11" id="KW-0406">Ion transport</keyword>
<keyword evidence="8" id="KW-0677">Repeat</keyword>
<evidence type="ECO:0000256" key="5">
    <source>
        <dbReference type="ARBA" id="ARBA00022692"/>
    </source>
</evidence>
<dbReference type="InterPro" id="IPR008972">
    <property type="entry name" value="Cupredoxin"/>
</dbReference>
<dbReference type="KEGG" id="fsy:FsymDg_2257"/>
<reference evidence="20 21" key="1">
    <citation type="submission" date="2011-05" db="EMBL/GenBank/DDBJ databases">
        <title>Complete sequence of chromosome of Frankia symbiont of Datisca glomerata.</title>
        <authorList>
            <consortium name="US DOE Joint Genome Institute"/>
            <person name="Lucas S."/>
            <person name="Han J."/>
            <person name="Lapidus A."/>
            <person name="Cheng J.-F."/>
            <person name="Goodwin L."/>
            <person name="Pitluck S."/>
            <person name="Peters L."/>
            <person name="Mikhailova N."/>
            <person name="Chertkov O."/>
            <person name="Teshima H."/>
            <person name="Han C."/>
            <person name="Tapia R."/>
            <person name="Land M."/>
            <person name="Hauser L."/>
            <person name="Kyrpides N."/>
            <person name="Ivanova N."/>
            <person name="Pagani I."/>
            <person name="Berry A."/>
            <person name="Pawlowski K."/>
            <person name="Persson T."/>
            <person name="Vanden Heuvel B."/>
            <person name="Benson D."/>
            <person name="Woyke T."/>
        </authorList>
    </citation>
    <scope>NUCLEOTIDE SEQUENCE [LARGE SCALE GENOMIC DNA]</scope>
    <source>
        <strain evidence="21">4085684</strain>
    </source>
</reference>
<feature type="compositionally biased region" description="Low complexity" evidence="15">
    <location>
        <begin position="35"/>
        <end position="45"/>
    </location>
</feature>
<evidence type="ECO:0000313" key="21">
    <source>
        <dbReference type="Proteomes" id="UP000001549"/>
    </source>
</evidence>
<evidence type="ECO:0000313" key="20">
    <source>
        <dbReference type="EMBL" id="AEH09657.1"/>
    </source>
</evidence>
<dbReference type="SUPFAM" id="SSF49503">
    <property type="entry name" value="Cupredoxins"/>
    <property type="match status" value="2"/>
</dbReference>
<organism evidence="20 21">
    <name type="scientific">Candidatus Protofrankia datiscae</name>
    <dbReference type="NCBI Taxonomy" id="2716812"/>
    <lineage>
        <taxon>Bacteria</taxon>
        <taxon>Bacillati</taxon>
        <taxon>Actinomycetota</taxon>
        <taxon>Actinomycetes</taxon>
        <taxon>Frankiales</taxon>
        <taxon>Frankiaceae</taxon>
        <taxon>Protofrankia</taxon>
    </lineage>
</organism>
<name>F8AZQ4_9ACTN</name>
<protein>
    <submittedName>
        <fullName evidence="20">Ferroxidase</fullName>
        <ecNumber evidence="20">1.16.3.1</ecNumber>
    </submittedName>
</protein>
<evidence type="ECO:0000259" key="18">
    <source>
        <dbReference type="Pfam" id="PF07731"/>
    </source>
</evidence>
<keyword evidence="21" id="KW-1185">Reference proteome</keyword>
<dbReference type="PANTHER" id="PTHR11709:SF486">
    <property type="entry name" value="MULTICOPPER OXIDASE"/>
    <property type="match status" value="1"/>
</dbReference>
<keyword evidence="10 20" id="KW-0560">Oxidoreductase</keyword>
<evidence type="ECO:0000256" key="1">
    <source>
        <dbReference type="ARBA" id="ARBA00001935"/>
    </source>
</evidence>
<dbReference type="CDD" id="cd04200">
    <property type="entry name" value="CuRO_2_ceruloplasmin_like"/>
    <property type="match status" value="1"/>
</dbReference>
<dbReference type="InterPro" id="IPR033138">
    <property type="entry name" value="Cu_oxidase_CS"/>
</dbReference>
<feature type="domain" description="Plastocyanin-like" evidence="18">
    <location>
        <begin position="297"/>
        <end position="400"/>
    </location>
</feature>
<dbReference type="EMBL" id="CP002801">
    <property type="protein sequence ID" value="AEH09657.1"/>
    <property type="molecule type" value="Genomic_DNA"/>
</dbReference>
<evidence type="ECO:0000256" key="4">
    <source>
        <dbReference type="ARBA" id="ARBA00022448"/>
    </source>
</evidence>
<evidence type="ECO:0000256" key="9">
    <source>
        <dbReference type="ARBA" id="ARBA00022989"/>
    </source>
</evidence>
<dbReference type="GO" id="GO:0006811">
    <property type="term" value="P:monoatomic ion transport"/>
    <property type="evidence" value="ECO:0007669"/>
    <property type="project" value="UniProtKB-KW"/>
</dbReference>
<feature type="signal peptide" evidence="17">
    <location>
        <begin position="1"/>
        <end position="16"/>
    </location>
</feature>
<dbReference type="GO" id="GO:0005507">
    <property type="term" value="F:copper ion binding"/>
    <property type="evidence" value="ECO:0007669"/>
    <property type="project" value="InterPro"/>
</dbReference>
<evidence type="ECO:0000256" key="7">
    <source>
        <dbReference type="ARBA" id="ARBA00022729"/>
    </source>
</evidence>
<dbReference type="AlphaFoldDB" id="F8AZQ4"/>
<comment type="similarity">
    <text evidence="3">Belongs to the multicopper oxidase family.</text>
</comment>
<dbReference type="Proteomes" id="UP000001549">
    <property type="component" value="Chromosome"/>
</dbReference>
<feature type="compositionally biased region" description="Low complexity" evidence="15">
    <location>
        <begin position="406"/>
        <end position="415"/>
    </location>
</feature>
<dbReference type="GO" id="GO:0016020">
    <property type="term" value="C:membrane"/>
    <property type="evidence" value="ECO:0007669"/>
    <property type="project" value="UniProtKB-SubCell"/>
</dbReference>
<evidence type="ECO:0000256" key="15">
    <source>
        <dbReference type="SAM" id="MobiDB-lite"/>
    </source>
</evidence>
<evidence type="ECO:0000256" key="16">
    <source>
        <dbReference type="SAM" id="Phobius"/>
    </source>
</evidence>
<dbReference type="FunFam" id="2.60.40.420:FF:000002">
    <property type="entry name" value="Hephaestin like 1"/>
    <property type="match status" value="1"/>
</dbReference>
<dbReference type="Gene3D" id="2.60.40.420">
    <property type="entry name" value="Cupredoxins - blue copper proteins"/>
    <property type="match status" value="1"/>
</dbReference>
<gene>
    <name evidence="20" type="ordered locus">FsymDg_2257</name>
</gene>
<feature type="chain" id="PRO_5039725723" evidence="17">
    <location>
        <begin position="17"/>
        <end position="493"/>
    </location>
</feature>
<evidence type="ECO:0000256" key="12">
    <source>
        <dbReference type="ARBA" id="ARBA00023136"/>
    </source>
</evidence>
<evidence type="ECO:0000256" key="17">
    <source>
        <dbReference type="SAM" id="SignalP"/>
    </source>
</evidence>
<proteinExistence type="inferred from homology"/>
<sequence precursor="true">MLVLLLAAVTAGPAMGDTPSAHGAPDSHGAHGMDGPAPGAQAGTAGSYWNEVAGEPFHPTGRVRTYYIGADEVVWNYAPDDRNDITGQPFSPQEKTFLESGPGRIGMRYVKCLYRGYTDAGFATLAPRPPQDAYLGLLGPTIHAEVGDTIKVVFRNGCRIPDSVHPHGVFYTKASEGAPYADNTSGVDKYDDAVPTGGRHTYTWLVPDRAGPGPHDGSSVMWMYHSHTQEASDTAAGLLGAMVITGKGLGRPDGSPKDVDREIVALFEIMDENRSPYLEENLRRFAQPPYPARDDVNFTRSNRRLAINGYIFGNGPMITMRKDEHVRWYVMGMGGEQDLHTPHWHGNSVLWSGMRMDTVSLLPATMITADMVPDDVGTWLFHCHVNEHLLGGMITRYQVLTPDGKPGPSSDSAGSGAAGAGTGATSSSGSASGSASASSAGSPSTKMPIPAGGVPAGEGGTAHPSSFPIVPVLIVFMMALGARRLIVRRRTTP</sequence>
<feature type="region of interest" description="Disordered" evidence="15">
    <location>
        <begin position="15"/>
        <end position="45"/>
    </location>
</feature>
<dbReference type="eggNOG" id="COG2132">
    <property type="taxonomic scope" value="Bacteria"/>
</dbReference>
<evidence type="ECO:0000256" key="8">
    <source>
        <dbReference type="ARBA" id="ARBA00022737"/>
    </source>
</evidence>
<feature type="transmembrane region" description="Helical" evidence="16">
    <location>
        <begin position="467"/>
        <end position="486"/>
    </location>
</feature>
<dbReference type="Pfam" id="PF07732">
    <property type="entry name" value="Cu-oxidase_3"/>
    <property type="match status" value="1"/>
</dbReference>
<keyword evidence="14" id="KW-0325">Glycoprotein</keyword>
<evidence type="ECO:0000256" key="11">
    <source>
        <dbReference type="ARBA" id="ARBA00023065"/>
    </source>
</evidence>
<accession>F8AZQ4</accession>
<dbReference type="PROSITE" id="PS00080">
    <property type="entry name" value="MULTICOPPER_OXIDASE2"/>
    <property type="match status" value="1"/>
</dbReference>
<dbReference type="InterPro" id="IPR002355">
    <property type="entry name" value="Cu_oxidase_Cu_BS"/>
</dbReference>
<evidence type="ECO:0000256" key="10">
    <source>
        <dbReference type="ARBA" id="ARBA00023002"/>
    </source>
</evidence>
<dbReference type="Pfam" id="PF07731">
    <property type="entry name" value="Cu-oxidase_2"/>
    <property type="match status" value="1"/>
</dbReference>
<feature type="compositionally biased region" description="Low complexity" evidence="15">
    <location>
        <begin position="423"/>
        <end position="445"/>
    </location>
</feature>
<dbReference type="InterPro" id="IPR011707">
    <property type="entry name" value="Cu-oxidase-like_N"/>
</dbReference>
<evidence type="ECO:0000256" key="6">
    <source>
        <dbReference type="ARBA" id="ARBA00022723"/>
    </source>
</evidence>
<evidence type="ECO:0000256" key="3">
    <source>
        <dbReference type="ARBA" id="ARBA00010609"/>
    </source>
</evidence>
<feature type="domain" description="Plastocyanin-like" evidence="19">
    <location>
        <begin position="137"/>
        <end position="246"/>
    </location>
</feature>
<comment type="subcellular location">
    <subcellularLocation>
        <location evidence="2">Membrane</location>
        <topology evidence="2">Single-pass membrane protein</topology>
    </subcellularLocation>
</comment>
<evidence type="ECO:0000256" key="14">
    <source>
        <dbReference type="ARBA" id="ARBA00023180"/>
    </source>
</evidence>
<dbReference type="EC" id="1.16.3.1" evidence="20"/>
<keyword evidence="4" id="KW-0813">Transport</keyword>
<keyword evidence="6" id="KW-0479">Metal-binding</keyword>
<evidence type="ECO:0000256" key="2">
    <source>
        <dbReference type="ARBA" id="ARBA00004167"/>
    </source>
</evidence>
<keyword evidence="12 16" id="KW-0472">Membrane</keyword>
<dbReference type="InterPro" id="IPR045087">
    <property type="entry name" value="Cu-oxidase_fam"/>
</dbReference>
<dbReference type="PANTHER" id="PTHR11709">
    <property type="entry name" value="MULTI-COPPER OXIDASE"/>
    <property type="match status" value="1"/>
</dbReference>
<dbReference type="RefSeq" id="WP_013873589.1">
    <property type="nucleotide sequence ID" value="NC_015656.1"/>
</dbReference>
<keyword evidence="7 17" id="KW-0732">Signal</keyword>
<dbReference type="InterPro" id="IPR011706">
    <property type="entry name" value="Cu-oxidase_C"/>
</dbReference>
<dbReference type="GO" id="GO:0004322">
    <property type="term" value="F:ferroxidase activity"/>
    <property type="evidence" value="ECO:0007669"/>
    <property type="project" value="UniProtKB-EC"/>
</dbReference>